<evidence type="ECO:0000313" key="2">
    <source>
        <dbReference type="Proteomes" id="UP000053424"/>
    </source>
</evidence>
<gene>
    <name evidence="1" type="ORF">M413DRAFT_123971</name>
</gene>
<organism evidence="1 2">
    <name type="scientific">Hebeloma cylindrosporum</name>
    <dbReference type="NCBI Taxonomy" id="76867"/>
    <lineage>
        <taxon>Eukaryota</taxon>
        <taxon>Fungi</taxon>
        <taxon>Dikarya</taxon>
        <taxon>Basidiomycota</taxon>
        <taxon>Agaricomycotina</taxon>
        <taxon>Agaricomycetes</taxon>
        <taxon>Agaricomycetidae</taxon>
        <taxon>Agaricales</taxon>
        <taxon>Agaricineae</taxon>
        <taxon>Hymenogastraceae</taxon>
        <taxon>Hebeloma</taxon>
    </lineage>
</organism>
<dbReference type="EMBL" id="KN831777">
    <property type="protein sequence ID" value="KIM42799.1"/>
    <property type="molecule type" value="Genomic_DNA"/>
</dbReference>
<evidence type="ECO:0000313" key="1">
    <source>
        <dbReference type="EMBL" id="KIM42799.1"/>
    </source>
</evidence>
<protein>
    <submittedName>
        <fullName evidence="1">Uncharacterized protein</fullName>
    </submittedName>
</protein>
<keyword evidence="2" id="KW-1185">Reference proteome</keyword>
<accession>A0A0C3CF24</accession>
<reference evidence="2" key="2">
    <citation type="submission" date="2015-01" db="EMBL/GenBank/DDBJ databases">
        <title>Evolutionary Origins and Diversification of the Mycorrhizal Mutualists.</title>
        <authorList>
            <consortium name="DOE Joint Genome Institute"/>
            <consortium name="Mycorrhizal Genomics Consortium"/>
            <person name="Kohler A."/>
            <person name="Kuo A."/>
            <person name="Nagy L.G."/>
            <person name="Floudas D."/>
            <person name="Copeland A."/>
            <person name="Barry K.W."/>
            <person name="Cichocki N."/>
            <person name="Veneault-Fourrey C."/>
            <person name="LaButti K."/>
            <person name="Lindquist E.A."/>
            <person name="Lipzen A."/>
            <person name="Lundell T."/>
            <person name="Morin E."/>
            <person name="Murat C."/>
            <person name="Riley R."/>
            <person name="Ohm R."/>
            <person name="Sun H."/>
            <person name="Tunlid A."/>
            <person name="Henrissat B."/>
            <person name="Grigoriev I.V."/>
            <person name="Hibbett D.S."/>
            <person name="Martin F."/>
        </authorList>
    </citation>
    <scope>NUCLEOTIDE SEQUENCE [LARGE SCALE GENOMIC DNA]</scope>
    <source>
        <strain evidence="2">h7</strain>
    </source>
</reference>
<name>A0A0C3CF24_HEBCY</name>
<dbReference type="HOGENOM" id="CLU_1267021_0_0_1"/>
<dbReference type="Proteomes" id="UP000053424">
    <property type="component" value="Unassembled WGS sequence"/>
</dbReference>
<sequence length="218" mass="24370">MGRPTLPTLPIPYPLISFSRLRHLVISSPWTVLEADTMWQFILGFANTLETLEIEEINSQDPIQLGKLTSLRHLKTISSVTDADGNIDIDRKLRAICRLLSTAAVASPPVGMESITIQFDVQVLPGSNFSHAASLPGWLELDDILTGSSFPNLRRVEFDFHFFIVGIFTSTSWALSGSSWRPPSLSESRLSMHPFIDFKVNAKNIRGPHPMAVYLYFL</sequence>
<proteinExistence type="predicted"/>
<dbReference type="AlphaFoldDB" id="A0A0C3CF24"/>
<reference evidence="1 2" key="1">
    <citation type="submission" date="2014-04" db="EMBL/GenBank/DDBJ databases">
        <authorList>
            <consortium name="DOE Joint Genome Institute"/>
            <person name="Kuo A."/>
            <person name="Gay G."/>
            <person name="Dore J."/>
            <person name="Kohler A."/>
            <person name="Nagy L.G."/>
            <person name="Floudas D."/>
            <person name="Copeland A."/>
            <person name="Barry K.W."/>
            <person name="Cichocki N."/>
            <person name="Veneault-Fourrey C."/>
            <person name="LaButti K."/>
            <person name="Lindquist E.A."/>
            <person name="Lipzen A."/>
            <person name="Lundell T."/>
            <person name="Morin E."/>
            <person name="Murat C."/>
            <person name="Sun H."/>
            <person name="Tunlid A."/>
            <person name="Henrissat B."/>
            <person name="Grigoriev I.V."/>
            <person name="Hibbett D.S."/>
            <person name="Martin F."/>
            <person name="Nordberg H.P."/>
            <person name="Cantor M.N."/>
            <person name="Hua S.X."/>
        </authorList>
    </citation>
    <scope>NUCLEOTIDE SEQUENCE [LARGE SCALE GENOMIC DNA]</scope>
    <source>
        <strain evidence="2">h7</strain>
    </source>
</reference>